<protein>
    <submittedName>
        <fullName evidence="1">Uncharacterized protein</fullName>
    </submittedName>
</protein>
<gene>
    <name evidence="1" type="ORF">KS419_22010</name>
</gene>
<accession>A0ABS6JL63</accession>
<dbReference type="RefSeq" id="WP_217068981.1">
    <property type="nucleotide sequence ID" value="NZ_JAHQCS010000178.1"/>
</dbReference>
<organism evidence="1 2">
    <name type="scientific">Evansella tamaricis</name>
    <dbReference type="NCBI Taxonomy" id="2069301"/>
    <lineage>
        <taxon>Bacteria</taxon>
        <taxon>Bacillati</taxon>
        <taxon>Bacillota</taxon>
        <taxon>Bacilli</taxon>
        <taxon>Bacillales</taxon>
        <taxon>Bacillaceae</taxon>
        <taxon>Evansella</taxon>
    </lineage>
</organism>
<dbReference type="Proteomes" id="UP000784880">
    <property type="component" value="Unassembled WGS sequence"/>
</dbReference>
<evidence type="ECO:0000313" key="2">
    <source>
        <dbReference type="Proteomes" id="UP000784880"/>
    </source>
</evidence>
<name>A0ABS6JL63_9BACI</name>
<comment type="caution">
    <text evidence="1">The sequence shown here is derived from an EMBL/GenBank/DDBJ whole genome shotgun (WGS) entry which is preliminary data.</text>
</comment>
<keyword evidence="2" id="KW-1185">Reference proteome</keyword>
<sequence>MDKIRLPIGLCQVTYDGVSLSPLAEKVVFEAIPKYQELKGGQMQTFYLFEDYKVMLTMSISNETYETMKLSNPGLQDHEHGLYDNPAKIERDGKQITIHPYDAGESKEYDITIFSAIPDPNIPFKKTYDKRQDKVRLRFIGQPSKSFDDNKLKSYYFIGDYEKVVE</sequence>
<reference evidence="1 2" key="1">
    <citation type="submission" date="2021-06" db="EMBL/GenBank/DDBJ databases">
        <title>Bacillus sp. RD4P76, an endophyte from a halophyte.</title>
        <authorList>
            <person name="Sun J.-Q."/>
        </authorList>
    </citation>
    <scope>NUCLEOTIDE SEQUENCE [LARGE SCALE GENOMIC DNA]</scope>
    <source>
        <strain evidence="1 2">CGMCC 1.15917</strain>
    </source>
</reference>
<dbReference type="EMBL" id="JAHQCS010000178">
    <property type="protein sequence ID" value="MBU9714419.1"/>
    <property type="molecule type" value="Genomic_DNA"/>
</dbReference>
<proteinExistence type="predicted"/>
<evidence type="ECO:0000313" key="1">
    <source>
        <dbReference type="EMBL" id="MBU9714419.1"/>
    </source>
</evidence>